<keyword evidence="3" id="KW-0472">Membrane</keyword>
<dbReference type="KEGG" id="euz:DVS28_b0481"/>
<organism evidence="4 5">
    <name type="scientific">Euzebya pacifica</name>
    <dbReference type="NCBI Taxonomy" id="1608957"/>
    <lineage>
        <taxon>Bacteria</taxon>
        <taxon>Bacillati</taxon>
        <taxon>Actinomycetota</taxon>
        <taxon>Nitriliruptoria</taxon>
        <taxon>Euzebyales</taxon>
    </lineage>
</organism>
<keyword evidence="5" id="KW-1185">Reference proteome</keyword>
<feature type="compositionally biased region" description="Low complexity" evidence="2">
    <location>
        <begin position="290"/>
        <end position="302"/>
    </location>
</feature>
<evidence type="ECO:0000313" key="5">
    <source>
        <dbReference type="Proteomes" id="UP000264006"/>
    </source>
</evidence>
<protein>
    <submittedName>
        <fullName evidence="4">Uncharacterized protein</fullName>
    </submittedName>
</protein>
<dbReference type="EMBL" id="CP031166">
    <property type="protein sequence ID" value="AXV10221.1"/>
    <property type="molecule type" value="Genomic_DNA"/>
</dbReference>
<dbReference type="AlphaFoldDB" id="A0A346Y6X4"/>
<evidence type="ECO:0000256" key="1">
    <source>
        <dbReference type="SAM" id="Coils"/>
    </source>
</evidence>
<dbReference type="RefSeq" id="WP_114594793.1">
    <property type="nucleotide sequence ID" value="NZ_CP031166.1"/>
</dbReference>
<evidence type="ECO:0000256" key="2">
    <source>
        <dbReference type="SAM" id="MobiDB-lite"/>
    </source>
</evidence>
<proteinExistence type="predicted"/>
<feature type="compositionally biased region" description="Low complexity" evidence="2">
    <location>
        <begin position="309"/>
        <end position="322"/>
    </location>
</feature>
<name>A0A346Y6X4_9ACTN</name>
<keyword evidence="4" id="KW-0614">Plasmid</keyword>
<evidence type="ECO:0000313" key="4">
    <source>
        <dbReference type="EMBL" id="AXV10221.1"/>
    </source>
</evidence>
<accession>A0A346Y6X4</accession>
<evidence type="ECO:0000256" key="3">
    <source>
        <dbReference type="SAM" id="Phobius"/>
    </source>
</evidence>
<gene>
    <name evidence="4" type="ORF">DVS28_b0481</name>
</gene>
<keyword evidence="1" id="KW-0175">Coiled coil</keyword>
<geneLocation type="plasmid" evidence="5">
    <name>pedy32-46i</name>
</geneLocation>
<feature type="transmembrane region" description="Helical" evidence="3">
    <location>
        <begin position="73"/>
        <end position="92"/>
    </location>
</feature>
<keyword evidence="3" id="KW-0812">Transmembrane</keyword>
<keyword evidence="3" id="KW-1133">Transmembrane helix</keyword>
<dbReference type="Proteomes" id="UP000264006">
    <property type="component" value="Plasmid pEDY32-46I"/>
</dbReference>
<feature type="region of interest" description="Disordered" evidence="2">
    <location>
        <begin position="282"/>
        <end position="322"/>
    </location>
</feature>
<reference evidence="4 5" key="1">
    <citation type="submission" date="2018-09" db="EMBL/GenBank/DDBJ databases">
        <title>Complete genome sequence of Euzebya sp. DY32-46 isolated from seawater of Pacific Ocean.</title>
        <authorList>
            <person name="Xu L."/>
            <person name="Wu Y.-H."/>
            <person name="Xu X.-W."/>
        </authorList>
    </citation>
    <scope>NUCLEOTIDE SEQUENCE [LARGE SCALE GENOMIC DNA]</scope>
    <source>
        <strain evidence="4 5">DY32-46</strain>
        <plasmid evidence="5">pedy32-46i</plasmid>
    </source>
</reference>
<sequence length="322" mass="34808">MRLSLKKHRPDTVDDLTDDEIPVVDPADTETEAVIPEGSAALQEGASRGYMMPANAFDMLEGKGRSTAATRQMNIIIIGIVLLVIAASAYIAQSAISTRDDLTTQLATLENDIDDTVQAIRQRSSSILPEATLASHRDERRQIILDAFAEQLPYEVVFADVTTIAEEVGVTVERLTFDGSERDDGLVVAGTAPNLEVLGLWSTELTNRHGIARRAGYIETVTQTYQDDQNAANVLTFNTRMRVNTSKLSMLTGCRRVETFLDNEVPDCAEVLEELGDFGLPADGEFGNEAAIDPTVPDPAADPAEEPAAEQAAEPADTTEGQ</sequence>
<feature type="coiled-coil region" evidence="1">
    <location>
        <begin position="92"/>
        <end position="119"/>
    </location>
</feature>